<sequence>MAMNTAEQLDDYYDNTVLQANPEPLKQPGQAVAPVPASVPSKISVSKFEIVVAVSCVIMTLFMALSLVTTKNQVISAQHQLQNVNSQITKVNSQNDSNKQVIDELTGSTHLQQVAQKSGLSINSDIRNVNK</sequence>
<dbReference type="EMBL" id="AZFE01000032">
    <property type="protein sequence ID" value="KRL54594.1"/>
    <property type="molecule type" value="Genomic_DNA"/>
</dbReference>
<protein>
    <recommendedName>
        <fullName evidence="4">Cell division protein FtsL</fullName>
    </recommendedName>
</protein>
<name>A0A0R1RJV9_9LACO</name>
<accession>A0A0R1RJV9</accession>
<dbReference type="Proteomes" id="UP000051697">
    <property type="component" value="Unassembled WGS sequence"/>
</dbReference>
<evidence type="ECO:0000256" key="1">
    <source>
        <dbReference type="SAM" id="Phobius"/>
    </source>
</evidence>
<feature type="transmembrane region" description="Helical" evidence="1">
    <location>
        <begin position="50"/>
        <end position="68"/>
    </location>
</feature>
<gene>
    <name evidence="2" type="ORF">FC70_GL001391</name>
</gene>
<keyword evidence="1" id="KW-1133">Transmembrane helix</keyword>
<comment type="caution">
    <text evidence="2">The sequence shown here is derived from an EMBL/GenBank/DDBJ whole genome shotgun (WGS) entry which is preliminary data.</text>
</comment>
<reference evidence="2 3" key="1">
    <citation type="journal article" date="2015" name="Genome Announc.">
        <title>Expanding the biotechnology potential of lactobacilli through comparative genomics of 213 strains and associated genera.</title>
        <authorList>
            <person name="Sun Z."/>
            <person name="Harris H.M."/>
            <person name="McCann A."/>
            <person name="Guo C."/>
            <person name="Argimon S."/>
            <person name="Zhang W."/>
            <person name="Yang X."/>
            <person name="Jeffery I.B."/>
            <person name="Cooney J.C."/>
            <person name="Kagawa T.F."/>
            <person name="Liu W."/>
            <person name="Song Y."/>
            <person name="Salvetti E."/>
            <person name="Wrobel A."/>
            <person name="Rasinkangas P."/>
            <person name="Parkhill J."/>
            <person name="Rea M.C."/>
            <person name="O'Sullivan O."/>
            <person name="Ritari J."/>
            <person name="Douillard F.P."/>
            <person name="Paul Ross R."/>
            <person name="Yang R."/>
            <person name="Briner A.E."/>
            <person name="Felis G.E."/>
            <person name="de Vos W.M."/>
            <person name="Barrangou R."/>
            <person name="Klaenhammer T.R."/>
            <person name="Caufield P.W."/>
            <person name="Cui Y."/>
            <person name="Zhang H."/>
            <person name="O'Toole P.W."/>
        </authorList>
    </citation>
    <scope>NUCLEOTIDE SEQUENCE [LARGE SCALE GENOMIC DNA]</scope>
    <source>
        <strain evidence="2 3">DSM 15707</strain>
    </source>
</reference>
<evidence type="ECO:0000313" key="2">
    <source>
        <dbReference type="EMBL" id="KRL54594.1"/>
    </source>
</evidence>
<dbReference type="KEGG" id="lol:LACOL_1189"/>
<organism evidence="2 3">
    <name type="scientific">Paucilactobacillus oligofermentans DSM 15707 = LMG 22743</name>
    <dbReference type="NCBI Taxonomy" id="1423778"/>
    <lineage>
        <taxon>Bacteria</taxon>
        <taxon>Bacillati</taxon>
        <taxon>Bacillota</taxon>
        <taxon>Bacilli</taxon>
        <taxon>Lactobacillales</taxon>
        <taxon>Lactobacillaceae</taxon>
        <taxon>Paucilactobacillus</taxon>
    </lineage>
</organism>
<dbReference type="STRING" id="1423778.FC70_GL001391"/>
<proteinExistence type="predicted"/>
<dbReference type="RefSeq" id="WP_057890324.1">
    <property type="nucleotide sequence ID" value="NZ_AZFE01000032.1"/>
</dbReference>
<dbReference type="PATRIC" id="fig|1423778.4.peg.1427"/>
<evidence type="ECO:0000313" key="3">
    <source>
        <dbReference type="Proteomes" id="UP000051697"/>
    </source>
</evidence>
<dbReference type="AlphaFoldDB" id="A0A0R1RJV9"/>
<evidence type="ECO:0008006" key="4">
    <source>
        <dbReference type="Google" id="ProtNLM"/>
    </source>
</evidence>
<keyword evidence="1" id="KW-0812">Transmembrane</keyword>
<keyword evidence="3" id="KW-1185">Reference proteome</keyword>
<keyword evidence="1" id="KW-0472">Membrane</keyword>